<dbReference type="Pfam" id="PF10099">
    <property type="entry name" value="RskA_C"/>
    <property type="match status" value="1"/>
</dbReference>
<dbReference type="GO" id="GO:0006417">
    <property type="term" value="P:regulation of translation"/>
    <property type="evidence" value="ECO:0007669"/>
    <property type="project" value="TreeGrafter"/>
</dbReference>
<protein>
    <recommendedName>
        <fullName evidence="8">Anti-sigma-W factor RsiW</fullName>
    </recommendedName>
    <alternativeName>
        <fullName evidence="10">Regulator of SigK</fullName>
    </alternativeName>
    <alternativeName>
        <fullName evidence="9">Sigma-K anti-sigma factor RskA</fullName>
    </alternativeName>
</protein>
<keyword evidence="4 11" id="KW-0812">Transmembrane</keyword>
<evidence type="ECO:0000256" key="5">
    <source>
        <dbReference type="ARBA" id="ARBA00022989"/>
    </source>
</evidence>
<dbReference type="STRING" id="1850517.A8708_15675"/>
<dbReference type="GO" id="GO:0005886">
    <property type="term" value="C:plasma membrane"/>
    <property type="evidence" value="ECO:0007669"/>
    <property type="project" value="UniProtKB-SubCell"/>
</dbReference>
<dbReference type="EMBL" id="LYPB01000071">
    <property type="protein sequence ID" value="OAS17661.1"/>
    <property type="molecule type" value="Genomic_DNA"/>
</dbReference>
<keyword evidence="5 11" id="KW-1133">Transmembrane helix</keyword>
<dbReference type="InterPro" id="IPR018764">
    <property type="entry name" value="RskA_C"/>
</dbReference>
<comment type="subcellular location">
    <subcellularLocation>
        <location evidence="2">Cell membrane</location>
    </subcellularLocation>
    <subcellularLocation>
        <location evidence="1">Membrane</location>
        <topology evidence="1">Single-pass membrane protein</topology>
    </subcellularLocation>
</comment>
<evidence type="ECO:0000259" key="12">
    <source>
        <dbReference type="Pfam" id="PF10099"/>
    </source>
</evidence>
<dbReference type="Pfam" id="PF13490">
    <property type="entry name" value="zf-HC2"/>
    <property type="match status" value="1"/>
</dbReference>
<evidence type="ECO:0000256" key="8">
    <source>
        <dbReference type="ARBA" id="ARBA00024438"/>
    </source>
</evidence>
<evidence type="ECO:0000313" key="14">
    <source>
        <dbReference type="EMBL" id="OAS17661.1"/>
    </source>
</evidence>
<evidence type="ECO:0000256" key="3">
    <source>
        <dbReference type="ARBA" id="ARBA00022475"/>
    </source>
</evidence>
<evidence type="ECO:0000256" key="1">
    <source>
        <dbReference type="ARBA" id="ARBA00004167"/>
    </source>
</evidence>
<feature type="transmembrane region" description="Helical" evidence="11">
    <location>
        <begin position="134"/>
        <end position="154"/>
    </location>
</feature>
<dbReference type="PANTHER" id="PTHR37461:SF1">
    <property type="entry name" value="ANTI-SIGMA-K FACTOR RSKA"/>
    <property type="match status" value="1"/>
</dbReference>
<evidence type="ECO:0000256" key="7">
    <source>
        <dbReference type="ARBA" id="ARBA00024353"/>
    </source>
</evidence>
<feature type="domain" description="Putative zinc-finger" evidence="13">
    <location>
        <begin position="15"/>
        <end position="38"/>
    </location>
</feature>
<evidence type="ECO:0000259" key="13">
    <source>
        <dbReference type="Pfam" id="PF13490"/>
    </source>
</evidence>
<dbReference type="InterPro" id="IPR041916">
    <property type="entry name" value="Anti_sigma_zinc_sf"/>
</dbReference>
<reference evidence="14 15" key="1">
    <citation type="submission" date="2016-05" db="EMBL/GenBank/DDBJ databases">
        <title>Paenibacillus sp. 1ZS3-15 nov., isolated from the rhizosphere soil.</title>
        <authorList>
            <person name="Zhang X.X."/>
            <person name="Zhang J."/>
        </authorList>
    </citation>
    <scope>NUCLEOTIDE SEQUENCE [LARGE SCALE GENOMIC DNA]</scope>
    <source>
        <strain evidence="14 15">1ZS3-15</strain>
    </source>
</reference>
<evidence type="ECO:0000256" key="11">
    <source>
        <dbReference type="SAM" id="Phobius"/>
    </source>
</evidence>
<evidence type="ECO:0000256" key="6">
    <source>
        <dbReference type="ARBA" id="ARBA00023136"/>
    </source>
</evidence>
<dbReference type="GO" id="GO:0016989">
    <property type="term" value="F:sigma factor antagonist activity"/>
    <property type="evidence" value="ECO:0007669"/>
    <property type="project" value="TreeGrafter"/>
</dbReference>
<evidence type="ECO:0000256" key="4">
    <source>
        <dbReference type="ARBA" id="ARBA00022692"/>
    </source>
</evidence>
<keyword evidence="15" id="KW-1185">Reference proteome</keyword>
<evidence type="ECO:0000256" key="10">
    <source>
        <dbReference type="ARBA" id="ARBA00030803"/>
    </source>
</evidence>
<evidence type="ECO:0000313" key="15">
    <source>
        <dbReference type="Proteomes" id="UP000078454"/>
    </source>
</evidence>
<evidence type="ECO:0000256" key="2">
    <source>
        <dbReference type="ARBA" id="ARBA00004236"/>
    </source>
</evidence>
<comment type="similarity">
    <text evidence="7">Belongs to the zinc-associated anti-sigma factor (ZAS) superfamily. Anti-sigma-W factor family.</text>
</comment>
<evidence type="ECO:0000256" key="9">
    <source>
        <dbReference type="ARBA" id="ARBA00029829"/>
    </source>
</evidence>
<accession>A0A198A9B2</accession>
<keyword evidence="6 11" id="KW-0472">Membrane</keyword>
<dbReference type="OrthoDB" id="150725at2"/>
<feature type="domain" description="Anti-sigma K factor RskA C-terminal" evidence="12">
    <location>
        <begin position="140"/>
        <end position="275"/>
    </location>
</feature>
<dbReference type="AlphaFoldDB" id="A0A198A9B2"/>
<gene>
    <name evidence="14" type="ORF">A8708_15675</name>
</gene>
<dbReference type="InterPro" id="IPR027383">
    <property type="entry name" value="Znf_put"/>
</dbReference>
<dbReference type="InterPro" id="IPR051474">
    <property type="entry name" value="Anti-sigma-K/W_factor"/>
</dbReference>
<dbReference type="PANTHER" id="PTHR37461">
    <property type="entry name" value="ANTI-SIGMA-K FACTOR RSKA"/>
    <property type="match status" value="1"/>
</dbReference>
<sequence>MKEQQPVDCSYLINYLTGECTEWERAAFERHLRTCVSCSEELPDLQAVWQSLPYQMEEVEVPLDLKEQVMEAIRREPIHEEEIGIERIRKEEIAKEENHKNKIPKVEFQKEKLKKEKFEKVETRTNATPKRRSFVWLYGATAVVLLGIVVGAVWNSDVFHTKETGSEVSEPSKVVNTFTLKSADTSMPAASGTAWVVQYGDVHKVVVNLSGLNETSGDWTYQVWLNHNGKKYNCGTLRVDDKGVGVLSYDVHAKSLNIDSIGVTLEPDPNGSQPRGKKVLGSV</sequence>
<organism evidence="14 15">
    <name type="scientific">Paenibacillus oryzisoli</name>
    <dbReference type="NCBI Taxonomy" id="1850517"/>
    <lineage>
        <taxon>Bacteria</taxon>
        <taxon>Bacillati</taxon>
        <taxon>Bacillota</taxon>
        <taxon>Bacilli</taxon>
        <taxon>Bacillales</taxon>
        <taxon>Paenibacillaceae</taxon>
        <taxon>Paenibacillus</taxon>
    </lineage>
</organism>
<dbReference type="RefSeq" id="WP_068665623.1">
    <property type="nucleotide sequence ID" value="NZ_LYPB01000071.1"/>
</dbReference>
<keyword evidence="3" id="KW-1003">Cell membrane</keyword>
<comment type="caution">
    <text evidence="14">The sequence shown here is derived from an EMBL/GenBank/DDBJ whole genome shotgun (WGS) entry which is preliminary data.</text>
</comment>
<dbReference type="Gene3D" id="1.10.10.1320">
    <property type="entry name" value="Anti-sigma factor, zinc-finger domain"/>
    <property type="match status" value="1"/>
</dbReference>
<proteinExistence type="inferred from homology"/>
<dbReference type="Proteomes" id="UP000078454">
    <property type="component" value="Unassembled WGS sequence"/>
</dbReference>
<name>A0A198A9B2_9BACL</name>